<dbReference type="Proteomes" id="UP001284601">
    <property type="component" value="Unassembled WGS sequence"/>
</dbReference>
<proteinExistence type="predicted"/>
<sequence length="51" mass="5607">MPHHFRVLREAGIIEQHYSGTAIHNSLRRADLDSRFPGLLDAVIAAGLNAV</sequence>
<dbReference type="RefSeq" id="WP_318598367.1">
    <property type="nucleotide sequence ID" value="NZ_JAWSTH010000045.1"/>
</dbReference>
<keyword evidence="2" id="KW-1185">Reference proteome</keyword>
<comment type="caution">
    <text evidence="1">The sequence shown here is derived from an EMBL/GenBank/DDBJ whole genome shotgun (WGS) entry which is preliminary data.</text>
</comment>
<accession>A0ABU4HRT4</accession>
<evidence type="ECO:0000313" key="1">
    <source>
        <dbReference type="EMBL" id="MDW5596013.1"/>
    </source>
</evidence>
<reference evidence="1 2" key="2">
    <citation type="submission" date="2023-10" db="EMBL/GenBank/DDBJ databases">
        <authorList>
            <person name="Han X.F."/>
        </authorList>
    </citation>
    <scope>NUCLEOTIDE SEQUENCE [LARGE SCALE GENOMIC DNA]</scope>
    <source>
        <strain evidence="1 2">KCTC 39840</strain>
    </source>
</reference>
<protein>
    <submittedName>
        <fullName evidence="1">Helix-turn-helix domain-containing protein</fullName>
    </submittedName>
</protein>
<gene>
    <name evidence="1" type="ORF">R7226_16810</name>
</gene>
<reference evidence="2" key="1">
    <citation type="submission" date="2023-07" db="EMBL/GenBank/DDBJ databases">
        <title>Conexibacter stalactiti sp. nov., isolated from stalactites in a lava cave and emended description of the genus Conexibacter.</title>
        <authorList>
            <person name="Lee S.D."/>
        </authorList>
    </citation>
    <scope>NUCLEOTIDE SEQUENCE [LARGE SCALE GENOMIC DNA]</scope>
    <source>
        <strain evidence="2">KCTC 39840</strain>
    </source>
</reference>
<evidence type="ECO:0000313" key="2">
    <source>
        <dbReference type="Proteomes" id="UP001284601"/>
    </source>
</evidence>
<organism evidence="1 2">
    <name type="scientific">Conexibacter stalactiti</name>
    <dbReference type="NCBI Taxonomy" id="1940611"/>
    <lineage>
        <taxon>Bacteria</taxon>
        <taxon>Bacillati</taxon>
        <taxon>Actinomycetota</taxon>
        <taxon>Thermoleophilia</taxon>
        <taxon>Solirubrobacterales</taxon>
        <taxon>Conexibacteraceae</taxon>
        <taxon>Conexibacter</taxon>
    </lineage>
</organism>
<name>A0ABU4HRT4_9ACTN</name>
<dbReference type="EMBL" id="JAWSTH010000045">
    <property type="protein sequence ID" value="MDW5596013.1"/>
    <property type="molecule type" value="Genomic_DNA"/>
</dbReference>